<feature type="region of interest" description="Disordered" evidence="1">
    <location>
        <begin position="1"/>
        <end position="23"/>
    </location>
</feature>
<reference evidence="2 3" key="1">
    <citation type="submission" date="2015-05" db="EMBL/GenBank/DDBJ databases">
        <title>A genomic and transcriptomic approach to investigate the blue pigment phenotype in Pseudomonas fluorescens.</title>
        <authorList>
            <person name="Andreani N.A."/>
            <person name="Cardazzo B."/>
        </authorList>
    </citation>
    <scope>NUCLEOTIDE SEQUENCE [LARGE SCALE GENOMIC DNA]</scope>
    <source>
        <strain evidence="2 3">Ps_40</strain>
    </source>
</reference>
<gene>
    <name evidence="2" type="ORF">PFL603g_00050</name>
</gene>
<sequence>MLLNSNQFSEHRYKPNPPSTPSAVIRQMSAYKPRKTRATAKFFGNCSATNSLKPPLTYRHKHQAVRQPEKDTNQ</sequence>
<proteinExistence type="predicted"/>
<feature type="region of interest" description="Disordered" evidence="1">
    <location>
        <begin position="49"/>
        <end position="74"/>
    </location>
</feature>
<name>A0A120G5J1_PSEFL</name>
<organism evidence="2 3">
    <name type="scientific">Pseudomonas fluorescens</name>
    <dbReference type="NCBI Taxonomy" id="294"/>
    <lineage>
        <taxon>Bacteria</taxon>
        <taxon>Pseudomonadati</taxon>
        <taxon>Pseudomonadota</taxon>
        <taxon>Gammaproteobacteria</taxon>
        <taxon>Pseudomonadales</taxon>
        <taxon>Pseudomonadaceae</taxon>
        <taxon>Pseudomonas</taxon>
    </lineage>
</organism>
<accession>A0A120G5J1</accession>
<evidence type="ECO:0000313" key="3">
    <source>
        <dbReference type="Proteomes" id="UP000063434"/>
    </source>
</evidence>
<evidence type="ECO:0000256" key="1">
    <source>
        <dbReference type="SAM" id="MobiDB-lite"/>
    </source>
</evidence>
<dbReference type="AlphaFoldDB" id="A0A120G5J1"/>
<protein>
    <submittedName>
        <fullName evidence="2">Uncharacterized protein</fullName>
    </submittedName>
</protein>
<dbReference type="EMBL" id="LCYC01000002">
    <property type="protein sequence ID" value="KWV84224.1"/>
    <property type="molecule type" value="Genomic_DNA"/>
</dbReference>
<dbReference type="RefSeq" id="WP_150072882.1">
    <property type="nucleotide sequence ID" value="NZ_LCYC01000002.1"/>
</dbReference>
<evidence type="ECO:0000313" key="2">
    <source>
        <dbReference type="EMBL" id="KWV84224.1"/>
    </source>
</evidence>
<dbReference type="Proteomes" id="UP000063434">
    <property type="component" value="Unassembled WGS sequence"/>
</dbReference>
<dbReference type="PATRIC" id="fig|294.195.peg.54"/>
<comment type="caution">
    <text evidence="2">The sequence shown here is derived from an EMBL/GenBank/DDBJ whole genome shotgun (WGS) entry which is preliminary data.</text>
</comment>